<gene>
    <name evidence="2" type="ORF">PRZ48_000204</name>
</gene>
<organism evidence="2 3">
    <name type="scientific">Zasmidium cellare</name>
    <name type="common">Wine cellar mold</name>
    <name type="synonym">Racodium cellare</name>
    <dbReference type="NCBI Taxonomy" id="395010"/>
    <lineage>
        <taxon>Eukaryota</taxon>
        <taxon>Fungi</taxon>
        <taxon>Dikarya</taxon>
        <taxon>Ascomycota</taxon>
        <taxon>Pezizomycotina</taxon>
        <taxon>Dothideomycetes</taxon>
        <taxon>Dothideomycetidae</taxon>
        <taxon>Mycosphaerellales</taxon>
        <taxon>Mycosphaerellaceae</taxon>
        <taxon>Zasmidium</taxon>
    </lineage>
</organism>
<dbReference type="PANTHER" id="PTHR42085:SF2">
    <property type="entry name" value="F-BOX DOMAIN-CONTAINING PROTEIN"/>
    <property type="match status" value="1"/>
</dbReference>
<dbReference type="Proteomes" id="UP001305779">
    <property type="component" value="Unassembled WGS sequence"/>
</dbReference>
<protein>
    <submittedName>
        <fullName evidence="2">Uncharacterized protein</fullName>
    </submittedName>
</protein>
<dbReference type="EMBL" id="JAXOVC010000001">
    <property type="protein sequence ID" value="KAK4506472.1"/>
    <property type="molecule type" value="Genomic_DNA"/>
</dbReference>
<sequence length="236" mass="26843">MAAPTKRNRTGSHLEFSDQPKHKSQKLARQMPDEKDSQTDGQTATAIASDSKHFRFLCLAAELRNEIYSLVLQDYPIAQIARYSGIDNRPGLRTSCPLFYASRQIHKEMKSMLVAEATSIAATVHDFDFGHIITYFDNVSNLDFKALNQGNTSDSVSITLNLSFTNPNAIWMTMDEWDGYVMWTHWVRETAEGVAVDVSYRAKCLAHLDTASSGYRHAIFNLEREEEGKKEKREQR</sequence>
<dbReference type="PANTHER" id="PTHR42085">
    <property type="entry name" value="F-BOX DOMAIN-CONTAINING PROTEIN"/>
    <property type="match status" value="1"/>
</dbReference>
<keyword evidence="3" id="KW-1185">Reference proteome</keyword>
<reference evidence="2 3" key="1">
    <citation type="journal article" date="2023" name="G3 (Bethesda)">
        <title>A chromosome-level genome assembly of Zasmidium syzygii isolated from banana leaves.</title>
        <authorList>
            <person name="van Westerhoven A.C."/>
            <person name="Mehrabi R."/>
            <person name="Talebi R."/>
            <person name="Steentjes M.B.F."/>
            <person name="Corcolon B."/>
            <person name="Chong P.A."/>
            <person name="Kema G.H.J."/>
            <person name="Seidl M.F."/>
        </authorList>
    </citation>
    <scope>NUCLEOTIDE SEQUENCE [LARGE SCALE GENOMIC DNA]</scope>
    <source>
        <strain evidence="2 3">P124</strain>
    </source>
</reference>
<accession>A0ABR0EXW0</accession>
<feature type="compositionally biased region" description="Basic residues" evidence="1">
    <location>
        <begin position="1"/>
        <end position="10"/>
    </location>
</feature>
<dbReference type="InterPro" id="IPR038883">
    <property type="entry name" value="AN11006-like"/>
</dbReference>
<evidence type="ECO:0000256" key="1">
    <source>
        <dbReference type="SAM" id="MobiDB-lite"/>
    </source>
</evidence>
<evidence type="ECO:0000313" key="3">
    <source>
        <dbReference type="Proteomes" id="UP001305779"/>
    </source>
</evidence>
<proteinExistence type="predicted"/>
<comment type="caution">
    <text evidence="2">The sequence shown here is derived from an EMBL/GenBank/DDBJ whole genome shotgun (WGS) entry which is preliminary data.</text>
</comment>
<evidence type="ECO:0000313" key="2">
    <source>
        <dbReference type="EMBL" id="KAK4506472.1"/>
    </source>
</evidence>
<feature type="region of interest" description="Disordered" evidence="1">
    <location>
        <begin position="1"/>
        <end position="42"/>
    </location>
</feature>
<name>A0ABR0EXW0_ZASCE</name>